<dbReference type="InterPro" id="IPR009081">
    <property type="entry name" value="PP-bd_ACP"/>
</dbReference>
<evidence type="ECO:0000256" key="5">
    <source>
        <dbReference type="HAMAP-Rule" id="MF_00565"/>
    </source>
</evidence>
<dbReference type="HAMAP" id="MF_00565">
    <property type="entry name" value="DltC"/>
    <property type="match status" value="1"/>
</dbReference>
<dbReference type="GO" id="GO:0016874">
    <property type="term" value="F:ligase activity"/>
    <property type="evidence" value="ECO:0007669"/>
    <property type="project" value="UniProtKB-KW"/>
</dbReference>
<reference evidence="7" key="1">
    <citation type="submission" date="2021-12" db="EMBL/GenBank/DDBJ databases">
        <title>Alicyclobacillaceae gen. nov., sp. nov., isolated from chalcocite enrichment system.</title>
        <authorList>
            <person name="Jiang Z."/>
        </authorList>
    </citation>
    <scope>NUCLEOTIDE SEQUENCE</scope>
    <source>
        <strain evidence="7">MYW30-H2</strain>
    </source>
</reference>
<comment type="function">
    <text evidence="5">Carrier protein involved in the D-alanylation of lipoteichoic acid (LTA). The loading of thioester-linked D-alanine onto DltC is catalyzed by D-alanine--D-alanyl carrier protein ligase DltA. The DltC-carried D-alanyl group is further transferred to cell membrane phosphatidylglycerol (PG) by forming an ester bond, probably catalyzed by DltD. D-alanylation of LTA plays an important role in modulating the properties of the cell wall in Gram-positive bacteria, influencing the net charge of the cell wall.</text>
</comment>
<keyword evidence="8" id="KW-1185">Reference proteome</keyword>
<dbReference type="RefSeq" id="WP_347435330.1">
    <property type="nucleotide sequence ID" value="NZ_CP089291.1"/>
</dbReference>
<dbReference type="Proteomes" id="UP000830167">
    <property type="component" value="Chromosome"/>
</dbReference>
<dbReference type="Gene3D" id="1.10.1200.10">
    <property type="entry name" value="ACP-like"/>
    <property type="match status" value="1"/>
</dbReference>
<dbReference type="InterPro" id="IPR003230">
    <property type="entry name" value="DltC"/>
</dbReference>
<keyword evidence="1 5" id="KW-0596">Phosphopantetheine</keyword>
<dbReference type="NCBIfam" id="TIGR01688">
    <property type="entry name" value="dltC"/>
    <property type="match status" value="1"/>
</dbReference>
<accession>A0ABY4CF43</accession>
<keyword evidence="2 5" id="KW-0963">Cytoplasm</keyword>
<keyword evidence="4 5" id="KW-0961">Cell wall biogenesis/degradation</keyword>
<feature type="domain" description="Carrier" evidence="6">
    <location>
        <begin position="2"/>
        <end position="79"/>
    </location>
</feature>
<dbReference type="PROSITE" id="PS50075">
    <property type="entry name" value="CARRIER"/>
    <property type="match status" value="1"/>
</dbReference>
<dbReference type="InterPro" id="IPR036736">
    <property type="entry name" value="ACP-like_sf"/>
</dbReference>
<proteinExistence type="inferred from homology"/>
<evidence type="ECO:0000256" key="2">
    <source>
        <dbReference type="ARBA" id="ARBA00022490"/>
    </source>
</evidence>
<feature type="modified residue" description="O-(pantetheine 4'-phosphoryl)serine" evidence="5">
    <location>
        <position position="37"/>
    </location>
</feature>
<protein>
    <recommendedName>
        <fullName evidence="5">D-alanyl carrier protein</fullName>
        <shortName evidence="5">DCP</shortName>
    </recommendedName>
    <alternativeName>
        <fullName evidence="5">D-alanine--poly(phosphoribitol) ligase subunit 2</fullName>
    </alternativeName>
</protein>
<evidence type="ECO:0000259" key="6">
    <source>
        <dbReference type="PROSITE" id="PS50075"/>
    </source>
</evidence>
<evidence type="ECO:0000313" key="7">
    <source>
        <dbReference type="EMBL" id="UOF88654.1"/>
    </source>
</evidence>
<dbReference type="EMBL" id="CP089291">
    <property type="protein sequence ID" value="UOF88654.1"/>
    <property type="molecule type" value="Genomic_DNA"/>
</dbReference>
<comment type="pathway">
    <text evidence="5">Cell wall biogenesis; lipoteichoic acid biosynthesis.</text>
</comment>
<evidence type="ECO:0000313" key="8">
    <source>
        <dbReference type="Proteomes" id="UP000830167"/>
    </source>
</evidence>
<comment type="subcellular location">
    <subcellularLocation>
        <location evidence="5">Cytoplasm</location>
    </subcellularLocation>
</comment>
<evidence type="ECO:0000256" key="1">
    <source>
        <dbReference type="ARBA" id="ARBA00022450"/>
    </source>
</evidence>
<comment type="PTM">
    <text evidence="5">4'-phosphopantetheine is transferred from CoA to a specific serine of apo-DCP.</text>
</comment>
<name>A0ABY4CF43_9BACL</name>
<dbReference type="NCBIfam" id="NF003464">
    <property type="entry name" value="PRK05087.1"/>
    <property type="match status" value="1"/>
</dbReference>
<evidence type="ECO:0000256" key="3">
    <source>
        <dbReference type="ARBA" id="ARBA00022553"/>
    </source>
</evidence>
<keyword evidence="3 5" id="KW-0597">Phosphoprotein</keyword>
<organism evidence="7 8">
    <name type="scientific">Fodinisporobacter ferrooxydans</name>
    <dbReference type="NCBI Taxonomy" id="2901836"/>
    <lineage>
        <taxon>Bacteria</taxon>
        <taxon>Bacillati</taxon>
        <taxon>Bacillota</taxon>
        <taxon>Bacilli</taxon>
        <taxon>Bacillales</taxon>
        <taxon>Alicyclobacillaceae</taxon>
        <taxon>Fodinisporobacter</taxon>
    </lineage>
</organism>
<sequence length="79" mass="9154">MSQIREHVLNILIDVCKEEEIRSHPDIHLFDSGLLDSMGIVELLVEIEEKLSVHISITEFDRDEWSTANKIMSYVESRA</sequence>
<dbReference type="SUPFAM" id="SSF47336">
    <property type="entry name" value="ACP-like"/>
    <property type="match status" value="1"/>
</dbReference>
<evidence type="ECO:0000256" key="4">
    <source>
        <dbReference type="ARBA" id="ARBA00023316"/>
    </source>
</evidence>
<dbReference type="Pfam" id="PF00550">
    <property type="entry name" value="PP-binding"/>
    <property type="match status" value="1"/>
</dbReference>
<keyword evidence="7" id="KW-0436">Ligase</keyword>
<gene>
    <name evidence="5 7" type="primary">dltC</name>
    <name evidence="7" type="ORF">LSG31_11885</name>
</gene>
<comment type="similarity">
    <text evidence="5">Belongs to the DltC family.</text>
</comment>